<evidence type="ECO:0000256" key="3">
    <source>
        <dbReference type="ARBA" id="ARBA00023265"/>
    </source>
</evidence>
<dbReference type="GO" id="GO:0005634">
    <property type="term" value="C:nucleus"/>
    <property type="evidence" value="ECO:0007669"/>
    <property type="project" value="TreeGrafter"/>
</dbReference>
<evidence type="ECO:0000256" key="1">
    <source>
        <dbReference type="ARBA" id="ARBA00009744"/>
    </source>
</evidence>
<dbReference type="AlphaFoldDB" id="A0A6P4BLH2"/>
<dbReference type="InterPro" id="IPR050279">
    <property type="entry name" value="Plant_def-hormone_signal"/>
</dbReference>
<dbReference type="InParanoid" id="A0A6P4BLH2"/>
<dbReference type="InterPro" id="IPR024949">
    <property type="entry name" value="Bet_v_I_allergen"/>
</dbReference>
<dbReference type="CDD" id="cd07816">
    <property type="entry name" value="Bet_v1-like"/>
    <property type="match status" value="1"/>
</dbReference>
<evidence type="ECO:0000259" key="4">
    <source>
        <dbReference type="Pfam" id="PF00407"/>
    </source>
</evidence>
<gene>
    <name evidence="6" type="primary">LOC107433229</name>
</gene>
<dbReference type="GeneID" id="107433229"/>
<dbReference type="InterPro" id="IPR023393">
    <property type="entry name" value="START-like_dom_sf"/>
</dbReference>
<dbReference type="GO" id="GO:0009738">
    <property type="term" value="P:abscisic acid-activated signaling pathway"/>
    <property type="evidence" value="ECO:0007669"/>
    <property type="project" value="InterPro"/>
</dbReference>
<dbReference type="PRINTS" id="PR00634">
    <property type="entry name" value="BETALLERGEN"/>
</dbReference>
<keyword evidence="2" id="KW-0611">Plant defense</keyword>
<dbReference type="GO" id="GO:0010427">
    <property type="term" value="F:abscisic acid binding"/>
    <property type="evidence" value="ECO:0007669"/>
    <property type="project" value="InterPro"/>
</dbReference>
<dbReference type="PANTHER" id="PTHR31213">
    <property type="entry name" value="OS08G0374000 PROTEIN-RELATED"/>
    <property type="match status" value="1"/>
</dbReference>
<dbReference type="RefSeq" id="XP_015899976.1">
    <property type="nucleotide sequence ID" value="XM_016044490.4"/>
</dbReference>
<dbReference type="GO" id="GO:0004864">
    <property type="term" value="F:protein phosphatase inhibitor activity"/>
    <property type="evidence" value="ECO:0007669"/>
    <property type="project" value="InterPro"/>
</dbReference>
<dbReference type="Pfam" id="PF00407">
    <property type="entry name" value="Bet_v_1"/>
    <property type="match status" value="1"/>
</dbReference>
<feature type="domain" description="Bet v I/Major latex protein" evidence="4">
    <location>
        <begin position="1"/>
        <end position="156"/>
    </location>
</feature>
<dbReference type="FunFam" id="3.30.530.20:FF:000007">
    <property type="entry name" value="Major pollen allergen Bet v 1-A"/>
    <property type="match status" value="1"/>
</dbReference>
<protein>
    <submittedName>
        <fullName evidence="6">Pathogenesis-related protein STH-2</fullName>
    </submittedName>
</protein>
<evidence type="ECO:0000313" key="5">
    <source>
        <dbReference type="Proteomes" id="UP001652623"/>
    </source>
</evidence>
<dbReference type="GO" id="GO:0038023">
    <property type="term" value="F:signaling receptor activity"/>
    <property type="evidence" value="ECO:0007669"/>
    <property type="project" value="InterPro"/>
</dbReference>
<keyword evidence="5" id="KW-1185">Reference proteome</keyword>
<reference evidence="6" key="1">
    <citation type="submission" date="2025-08" db="UniProtKB">
        <authorList>
            <consortium name="RefSeq"/>
        </authorList>
    </citation>
    <scope>IDENTIFICATION</scope>
    <source>
        <tissue evidence="6">Seedling</tissue>
    </source>
</reference>
<dbReference type="PANTHER" id="PTHR31213:SF192">
    <property type="entry name" value="MAJOR ALLERGEN PRU AR 1-LIKE"/>
    <property type="match status" value="1"/>
</dbReference>
<sequence length="161" mass="17954">MGVTSFTQEFPCPIAPSRLFKALMVDSRNLIPKLLPQFIASVDVIHGDGGAGSIEQVNFTEGHQFKYVKHRIDELDHENLVCKYSLIEGDALGDKLESIDYEAKFEADNDNGGCICKMTSKYNTIGDFEINEEEIKGGKEKAMGIYKVVESYLLQNPHAYA</sequence>
<dbReference type="InterPro" id="IPR000916">
    <property type="entry name" value="Bet_v_I/MLP"/>
</dbReference>
<keyword evidence="3" id="KW-0568">Pathogenesis-related protein</keyword>
<dbReference type="GO" id="GO:0006952">
    <property type="term" value="P:defense response"/>
    <property type="evidence" value="ECO:0007669"/>
    <property type="project" value="UniProtKB-KW"/>
</dbReference>
<dbReference type="Proteomes" id="UP001652623">
    <property type="component" value="Chromosome 11"/>
</dbReference>
<dbReference type="SUPFAM" id="SSF55961">
    <property type="entry name" value="Bet v1-like"/>
    <property type="match status" value="1"/>
</dbReference>
<accession>A0A6P4BLH2</accession>
<evidence type="ECO:0000256" key="2">
    <source>
        <dbReference type="ARBA" id="ARBA00022821"/>
    </source>
</evidence>
<evidence type="ECO:0000313" key="6">
    <source>
        <dbReference type="RefSeq" id="XP_015899976.1"/>
    </source>
</evidence>
<dbReference type="Gene3D" id="3.30.530.20">
    <property type="match status" value="1"/>
</dbReference>
<proteinExistence type="inferred from homology"/>
<dbReference type="GO" id="GO:0005737">
    <property type="term" value="C:cytoplasm"/>
    <property type="evidence" value="ECO:0007669"/>
    <property type="project" value="TreeGrafter"/>
</dbReference>
<dbReference type="KEGG" id="zju:107433229"/>
<name>A0A6P4BLH2_ZIZJJ</name>
<organism evidence="5 6">
    <name type="scientific">Ziziphus jujuba</name>
    <name type="common">Chinese jujube</name>
    <name type="synonym">Ziziphus sativa</name>
    <dbReference type="NCBI Taxonomy" id="326968"/>
    <lineage>
        <taxon>Eukaryota</taxon>
        <taxon>Viridiplantae</taxon>
        <taxon>Streptophyta</taxon>
        <taxon>Embryophyta</taxon>
        <taxon>Tracheophyta</taxon>
        <taxon>Spermatophyta</taxon>
        <taxon>Magnoliopsida</taxon>
        <taxon>eudicotyledons</taxon>
        <taxon>Gunneridae</taxon>
        <taxon>Pentapetalae</taxon>
        <taxon>rosids</taxon>
        <taxon>fabids</taxon>
        <taxon>Rosales</taxon>
        <taxon>Rhamnaceae</taxon>
        <taxon>Paliureae</taxon>
        <taxon>Ziziphus</taxon>
    </lineage>
</organism>
<comment type="similarity">
    <text evidence="1">Belongs to the BetVI family.</text>
</comment>